<sequence length="371" mass="40471">MSLNPAPLAPAKPARGVSCLCGCVTRTRRYPTDMTDAQWAVLEPLLPTPACLRPTGGRPETHHRRAVLDAIFYLVDNGVKWRALPADFPPWRTVYGLFARWSDNLATIELTDRLRASLRVVLAVTHSPPPAVSTPSPWPSPPKLPSRPGPAASTSTKVNGRNTTSTSTPSTSYSASWSPPPTSKTNTPPEPRYATPSATASARHIWADQGHHADALITTAKRLLNITIQIVLRPTNHTGPGKGFHPLPRHWAVERTLARISGHRRRARDDDRRTDHHETWSTGPPPHHDPKTSPLPLTQPNQPRSDTGSIAPFVVEVRADRALLGRGGGADSRARSRRRGDRRGVPFGPGEQTRCGAALRCGTVRRQPQPG</sequence>
<feature type="compositionally biased region" description="Pro residues" evidence="1">
    <location>
        <begin position="127"/>
        <end position="148"/>
    </location>
</feature>
<organism evidence="3 4">
    <name type="scientific">Phytohabitans suffuscus</name>
    <dbReference type="NCBI Taxonomy" id="624315"/>
    <lineage>
        <taxon>Bacteria</taxon>
        <taxon>Bacillati</taxon>
        <taxon>Actinomycetota</taxon>
        <taxon>Actinomycetes</taxon>
        <taxon>Micromonosporales</taxon>
        <taxon>Micromonosporaceae</taxon>
    </lineage>
</organism>
<accession>A0A6F8YQU2</accession>
<feature type="region of interest" description="Disordered" evidence="1">
    <location>
        <begin position="325"/>
        <end position="371"/>
    </location>
</feature>
<evidence type="ECO:0000313" key="4">
    <source>
        <dbReference type="Proteomes" id="UP000503011"/>
    </source>
</evidence>
<dbReference type="KEGG" id="psuu:Psuf_058230"/>
<evidence type="ECO:0000259" key="2">
    <source>
        <dbReference type="Pfam" id="PF13340"/>
    </source>
</evidence>
<feature type="region of interest" description="Disordered" evidence="1">
    <location>
        <begin position="127"/>
        <end position="200"/>
    </location>
</feature>
<name>A0A6F8YQU2_9ACTN</name>
<dbReference type="InterPro" id="IPR025161">
    <property type="entry name" value="IS402-like_dom"/>
</dbReference>
<evidence type="ECO:0000256" key="1">
    <source>
        <dbReference type="SAM" id="MobiDB-lite"/>
    </source>
</evidence>
<feature type="compositionally biased region" description="Low complexity" evidence="1">
    <location>
        <begin position="163"/>
        <end position="187"/>
    </location>
</feature>
<evidence type="ECO:0000313" key="3">
    <source>
        <dbReference type="EMBL" id="BCB88510.1"/>
    </source>
</evidence>
<feature type="region of interest" description="Disordered" evidence="1">
    <location>
        <begin position="259"/>
        <end position="310"/>
    </location>
</feature>
<feature type="compositionally biased region" description="Polar residues" evidence="1">
    <location>
        <begin position="295"/>
        <end position="308"/>
    </location>
</feature>
<reference evidence="3 4" key="1">
    <citation type="submission" date="2020-03" db="EMBL/GenBank/DDBJ databases">
        <title>Whole genome shotgun sequence of Phytohabitans suffuscus NBRC 105367.</title>
        <authorList>
            <person name="Komaki H."/>
            <person name="Tamura T."/>
        </authorList>
    </citation>
    <scope>NUCLEOTIDE SEQUENCE [LARGE SCALE GENOMIC DNA]</scope>
    <source>
        <strain evidence="3 4">NBRC 105367</strain>
    </source>
</reference>
<feature type="compositionally biased region" description="Basic and acidic residues" evidence="1">
    <location>
        <begin position="267"/>
        <end position="279"/>
    </location>
</feature>
<dbReference type="Proteomes" id="UP000503011">
    <property type="component" value="Chromosome"/>
</dbReference>
<dbReference type="EMBL" id="AP022871">
    <property type="protein sequence ID" value="BCB88510.1"/>
    <property type="molecule type" value="Genomic_DNA"/>
</dbReference>
<reference evidence="3 4" key="2">
    <citation type="submission" date="2020-03" db="EMBL/GenBank/DDBJ databases">
        <authorList>
            <person name="Ichikawa N."/>
            <person name="Kimura A."/>
            <person name="Kitahashi Y."/>
            <person name="Uohara A."/>
        </authorList>
    </citation>
    <scope>NUCLEOTIDE SEQUENCE [LARGE SCALE GENOMIC DNA]</scope>
    <source>
        <strain evidence="3 4">NBRC 105367</strain>
    </source>
</reference>
<dbReference type="Pfam" id="PF13340">
    <property type="entry name" value="DUF4096"/>
    <property type="match status" value="1"/>
</dbReference>
<proteinExistence type="predicted"/>
<feature type="compositionally biased region" description="Polar residues" evidence="1">
    <location>
        <begin position="152"/>
        <end position="162"/>
    </location>
</feature>
<dbReference type="PANTHER" id="PTHR30007">
    <property type="entry name" value="PHP DOMAIN PROTEIN"/>
    <property type="match status" value="1"/>
</dbReference>
<protein>
    <recommendedName>
        <fullName evidence="2">Insertion element IS402-like domain-containing protein</fullName>
    </recommendedName>
</protein>
<gene>
    <name evidence="3" type="ORF">Psuf_058230</name>
</gene>
<dbReference type="PANTHER" id="PTHR30007:SF0">
    <property type="entry name" value="TRANSPOSASE"/>
    <property type="match status" value="1"/>
</dbReference>
<feature type="domain" description="Insertion element IS402-like" evidence="2">
    <location>
        <begin position="34"/>
        <end position="104"/>
    </location>
</feature>
<keyword evidence="4" id="KW-1185">Reference proteome</keyword>
<dbReference type="AlphaFoldDB" id="A0A6F8YQU2"/>